<evidence type="ECO:0000313" key="10">
    <source>
        <dbReference type="Proteomes" id="UP000694865"/>
    </source>
</evidence>
<dbReference type="GeneID" id="100376400"/>
<dbReference type="RefSeq" id="XP_006811794.1">
    <property type="nucleotide sequence ID" value="XM_006811731.1"/>
</dbReference>
<feature type="region of interest" description="Disordered" evidence="7">
    <location>
        <begin position="1275"/>
        <end position="1320"/>
    </location>
</feature>
<dbReference type="SMART" id="SM00326">
    <property type="entry name" value="SH3"/>
    <property type="match status" value="3"/>
</dbReference>
<feature type="region of interest" description="Disordered" evidence="7">
    <location>
        <begin position="1392"/>
        <end position="1454"/>
    </location>
</feature>
<feature type="compositionally biased region" description="Basic and acidic residues" evidence="7">
    <location>
        <begin position="1120"/>
        <end position="1143"/>
    </location>
</feature>
<dbReference type="Pfam" id="PF25523">
    <property type="entry name" value="Ig_RIMBP2"/>
    <property type="match status" value="1"/>
</dbReference>
<dbReference type="Gene3D" id="2.30.30.40">
    <property type="entry name" value="SH3 Domains"/>
    <property type="match status" value="3"/>
</dbReference>
<feature type="compositionally biased region" description="Basic and acidic residues" evidence="7">
    <location>
        <begin position="1066"/>
        <end position="1081"/>
    </location>
</feature>
<evidence type="ECO:0000259" key="8">
    <source>
        <dbReference type="PROSITE" id="PS50002"/>
    </source>
</evidence>
<protein>
    <submittedName>
        <fullName evidence="11">Peripheral-type benzodiazepine receptor-associated protein 1-like</fullName>
    </submittedName>
</protein>
<dbReference type="Proteomes" id="UP000694865">
    <property type="component" value="Unplaced"/>
</dbReference>
<keyword evidence="4" id="KW-0963">Cytoplasm</keyword>
<feature type="compositionally biased region" description="Polar residues" evidence="7">
    <location>
        <begin position="1406"/>
        <end position="1425"/>
    </location>
</feature>
<evidence type="ECO:0000259" key="9">
    <source>
        <dbReference type="PROSITE" id="PS50853"/>
    </source>
</evidence>
<feature type="region of interest" description="Disordered" evidence="7">
    <location>
        <begin position="315"/>
        <end position="423"/>
    </location>
</feature>
<evidence type="ECO:0000256" key="7">
    <source>
        <dbReference type="SAM" id="MobiDB-lite"/>
    </source>
</evidence>
<evidence type="ECO:0000256" key="4">
    <source>
        <dbReference type="ARBA" id="ARBA00022490"/>
    </source>
</evidence>
<feature type="region of interest" description="Disordered" evidence="7">
    <location>
        <begin position="915"/>
        <end position="942"/>
    </location>
</feature>
<name>A0ABM0LVK3_SACKO</name>
<evidence type="ECO:0000256" key="6">
    <source>
        <dbReference type="PROSITE-ProRule" id="PRU00192"/>
    </source>
</evidence>
<dbReference type="Pfam" id="PF07653">
    <property type="entry name" value="SH3_2"/>
    <property type="match status" value="3"/>
</dbReference>
<feature type="region of interest" description="Disordered" evidence="7">
    <location>
        <begin position="263"/>
        <end position="287"/>
    </location>
</feature>
<dbReference type="InterPro" id="IPR036028">
    <property type="entry name" value="SH3-like_dom_sf"/>
</dbReference>
<dbReference type="Gene3D" id="2.60.40.10">
    <property type="entry name" value="Immunoglobulins"/>
    <property type="match status" value="3"/>
</dbReference>
<feature type="compositionally biased region" description="Basic and acidic residues" evidence="7">
    <location>
        <begin position="1150"/>
        <end position="1175"/>
    </location>
</feature>
<reference evidence="11" key="1">
    <citation type="submission" date="2025-08" db="UniProtKB">
        <authorList>
            <consortium name="RefSeq"/>
        </authorList>
    </citation>
    <scope>IDENTIFICATION</scope>
    <source>
        <tissue evidence="11">Testes</tissue>
    </source>
</reference>
<dbReference type="InterPro" id="IPR003961">
    <property type="entry name" value="FN3_dom"/>
</dbReference>
<dbReference type="InterPro" id="IPR035755">
    <property type="entry name" value="RIM-BP_SH3_3"/>
</dbReference>
<dbReference type="PANTHER" id="PTHR14234">
    <property type="entry name" value="RIM BINDING PROTEIN-RELATED"/>
    <property type="match status" value="1"/>
</dbReference>
<dbReference type="InterPro" id="IPR057950">
    <property type="entry name" value="RIMB1/RIM3A-C-like_N"/>
</dbReference>
<dbReference type="InterPro" id="IPR036116">
    <property type="entry name" value="FN3_sf"/>
</dbReference>
<feature type="domain" description="Fibronectin type-III" evidence="9">
    <location>
        <begin position="718"/>
        <end position="808"/>
    </location>
</feature>
<evidence type="ECO:0000256" key="3">
    <source>
        <dbReference type="ARBA" id="ARBA00022443"/>
    </source>
</evidence>
<evidence type="ECO:0000256" key="2">
    <source>
        <dbReference type="ARBA" id="ARBA00010749"/>
    </source>
</evidence>
<dbReference type="SUPFAM" id="SSF50044">
    <property type="entry name" value="SH3-domain"/>
    <property type="match status" value="3"/>
</dbReference>
<proteinExistence type="inferred from homology"/>
<feature type="compositionally biased region" description="Polar residues" evidence="7">
    <location>
        <begin position="1107"/>
        <end position="1117"/>
    </location>
</feature>
<dbReference type="Pfam" id="PF25566">
    <property type="entry name" value="RIMB1_N"/>
    <property type="match status" value="1"/>
</dbReference>
<feature type="compositionally biased region" description="Basic and acidic residues" evidence="7">
    <location>
        <begin position="278"/>
        <end position="287"/>
    </location>
</feature>
<dbReference type="PANTHER" id="PTHR14234:SF19">
    <property type="entry name" value="RIM-BINDING PROTEIN, ISOFORM F"/>
    <property type="match status" value="1"/>
</dbReference>
<feature type="domain" description="SH3" evidence="8">
    <location>
        <begin position="1200"/>
        <end position="1268"/>
    </location>
</feature>
<evidence type="ECO:0000313" key="11">
    <source>
        <dbReference type="RefSeq" id="XP_006811794.1"/>
    </source>
</evidence>
<dbReference type="InterPro" id="IPR001452">
    <property type="entry name" value="SH3_domain"/>
</dbReference>
<feature type="domain" description="SH3" evidence="8">
    <location>
        <begin position="1328"/>
        <end position="1395"/>
    </location>
</feature>
<keyword evidence="10" id="KW-1185">Reference proteome</keyword>
<accession>A0ABM0LVK3</accession>
<dbReference type="InterPro" id="IPR035753">
    <property type="entry name" value="RIM-BP_SH3_2"/>
</dbReference>
<dbReference type="CDD" id="cd12013">
    <property type="entry name" value="SH3_RIM-BP_3"/>
    <property type="match status" value="1"/>
</dbReference>
<dbReference type="InterPro" id="IPR057884">
    <property type="entry name" value="FN3_RIM-BP1/2/3"/>
</dbReference>
<feature type="compositionally biased region" description="Acidic residues" evidence="7">
    <location>
        <begin position="1007"/>
        <end position="1016"/>
    </location>
</feature>
<dbReference type="SUPFAM" id="SSF49265">
    <property type="entry name" value="Fibronectin type III"/>
    <property type="match status" value="2"/>
</dbReference>
<dbReference type="PROSITE" id="PS50853">
    <property type="entry name" value="FN3"/>
    <property type="match status" value="1"/>
</dbReference>
<dbReference type="CDD" id="cd12014">
    <property type="entry name" value="SH3_RIM-BP_1"/>
    <property type="match status" value="1"/>
</dbReference>
<organism evidence="10 11">
    <name type="scientific">Saccoglossus kowalevskii</name>
    <name type="common">Acorn worm</name>
    <dbReference type="NCBI Taxonomy" id="10224"/>
    <lineage>
        <taxon>Eukaryota</taxon>
        <taxon>Metazoa</taxon>
        <taxon>Hemichordata</taxon>
        <taxon>Enteropneusta</taxon>
        <taxon>Harrimaniidae</taxon>
        <taxon>Saccoglossus</taxon>
    </lineage>
</organism>
<feature type="region of interest" description="Disordered" evidence="7">
    <location>
        <begin position="1007"/>
        <end position="1197"/>
    </location>
</feature>
<dbReference type="CDD" id="cd00063">
    <property type="entry name" value="FN3"/>
    <property type="match status" value="2"/>
</dbReference>
<evidence type="ECO:0000256" key="1">
    <source>
        <dbReference type="ARBA" id="ARBA00004496"/>
    </source>
</evidence>
<dbReference type="InterPro" id="IPR040325">
    <property type="entry name" value="RIMBP1/2/3"/>
</dbReference>
<dbReference type="PROSITE" id="PS50002">
    <property type="entry name" value="SH3"/>
    <property type="match status" value="3"/>
</dbReference>
<feature type="domain" description="SH3" evidence="8">
    <location>
        <begin position="448"/>
        <end position="516"/>
    </location>
</feature>
<keyword evidence="3 6" id="KW-0728">SH3 domain</keyword>
<keyword evidence="5" id="KW-0677">Repeat</keyword>
<dbReference type="SMART" id="SM00060">
    <property type="entry name" value="FN3"/>
    <property type="match status" value="3"/>
</dbReference>
<feature type="compositionally biased region" description="Basic and acidic residues" evidence="7">
    <location>
        <begin position="395"/>
        <end position="418"/>
    </location>
</feature>
<feature type="compositionally biased region" description="Basic and acidic residues" evidence="7">
    <location>
        <begin position="1426"/>
        <end position="1439"/>
    </location>
</feature>
<comment type="subcellular location">
    <subcellularLocation>
        <location evidence="1">Cytoplasm</location>
    </subcellularLocation>
</comment>
<comment type="similarity">
    <text evidence="2">Belongs to the RIMBP family.</text>
</comment>
<gene>
    <name evidence="11" type="primary">LOC100376400</name>
</gene>
<feature type="compositionally biased region" description="Low complexity" evidence="7">
    <location>
        <begin position="1285"/>
        <end position="1309"/>
    </location>
</feature>
<sequence>MRVKLKDGTSGGAQDIDHYKKVFARQRAKDLADNAQKILAKDKEVNQLRKELEKLKHKQLDPSLENSNLFGEKDELQRIVKENAKEQLRLQRQISTSIGDRRSADLNSVTLQEYRALEETNQVLQEQLRNLKLDKEEKEKLEVDLASKRIECNNLQAESERRQQQCSEFATELQNAIQQNTVLTRKNTELQQEISHLDKINEDRRRLQEQVIEIEVKNQTLSNDRDNLKDTVDKLEAAIKHMQDAAEKRKQLEAEYQEARNSLQSKQDEIRQLQQEQEAAKKTHRHAVDQLEHKVQELERKCGEQTETFSKLSQELSSLRHDATSRRAGSPKVEIAIQTSPESLSDEGFGDNGSMTPRKQDEKRKASSVSASLAAEGVLDDVSRDDSASVRSHRSAKDDSRSSKSKPTKELENGKADDSGSEADDIIEEISEKIDMNVLRHTVIPKREKLAVFIARYSYDPLLYSPNENPEAELALNAGEYIYVYGDMDEDGFYEGELMDGRRGLVPSNFIERVADEDDVTMITEDEDMPEFLQDTDGEGDNLDLEIDSSDEDDALLLQKHTFTNEFQQPHYRRAGDHTVSDLEDIPEVEEDNLSLSDSKHSCLVNTDSLTSISEIDDFSSGEIPAPKKLELERQMSDSIILQWIAPDTIALKDIKEFRVFVDSQLKASIRGDAKTRALIDRVNPSESHRISVRTVTHRGQSHDAACTITIGKESTAAPSNLKAANVAPTSAEIMWLPGNSNLAHVISVNNLEVRTVKPGIYKYVLTGLSPSSVYRVNVRAKGRKLSWDDNRNKRGISTEIEFKTIPGGLPDPPLDVQVEDGPYSGSLLVTWLPVTITISGTSNGAMVTGYAVYVDEQELGITDSPTADRLVVNTSKIKSTPFRYLTVRTLSSNGPSADSRGLRIPKEMVRVKKPETLPDGSRPGGGMYENVSPDDSTSTLSEEIVETFRKDSMSPVSANLEDRLDQVPIDDIALIKKPEIRPSFREELHSEDSSDRSELSDIAEEVEEELTDTDDMAANNNNEFKGMQPKNVKSNHELEFDTDPEMEQFSREDLTVPIPVIRQQTDYDRETEQSPDHHVQEPVPLKPKPITVPQIGVAEITKDSNSEGLGTGSTISDHYGSDQEFDSHGQQRYSPGKEKNYRQDQYNNRYERYQERKETYGSPVEQERRNHNYRDSLSPNDIEGESTGSEPPEELYDDSTVRYFVALFTYDPSIMSPNEDAIDEELPFTEGQLIKVYGDKDSDGFFHGEANGRTGFVPCNMVVEAQLDEKSAEERFVRESLGNSPRSRSPRSATISPSSSNSVSYSPRGEVQKSANGKAHIPVEGPIHLRKMVALFDYDPRQASPNVDSDVELAFKTGDIILVDGEMDDDGFFLAEIRGERGLVPSNFLEEVPLTPSPVPSPTPSRNSNDKTSAMSNKNSSTTKSLDKEKAKATDIESSKPVANNTNTIDKKKNKGIFSKGKALFKKFGTSDNATGKSKR</sequence>
<dbReference type="InterPro" id="IPR013783">
    <property type="entry name" value="Ig-like_fold"/>
</dbReference>
<dbReference type="CDD" id="cd12012">
    <property type="entry name" value="SH3_RIM-BP_2"/>
    <property type="match status" value="1"/>
</dbReference>
<evidence type="ECO:0000256" key="5">
    <source>
        <dbReference type="ARBA" id="ARBA00022737"/>
    </source>
</evidence>